<comment type="caution">
    <text evidence="1">The sequence shown here is derived from an EMBL/GenBank/DDBJ whole genome shotgun (WGS) entry which is preliminary data.</text>
</comment>
<dbReference type="Proteomes" id="UP000618931">
    <property type="component" value="Unassembled WGS sequence"/>
</dbReference>
<dbReference type="EMBL" id="JADQDM010000012">
    <property type="protein sequence ID" value="MBF9223141.1"/>
    <property type="molecule type" value="Genomic_DNA"/>
</dbReference>
<evidence type="ECO:0000313" key="2">
    <source>
        <dbReference type="Proteomes" id="UP000618931"/>
    </source>
</evidence>
<reference evidence="1 2" key="1">
    <citation type="submission" date="2020-11" db="EMBL/GenBank/DDBJ databases">
        <authorList>
            <person name="Kim M.K."/>
        </authorList>
    </citation>
    <scope>NUCLEOTIDE SEQUENCE [LARGE SCALE GENOMIC DNA]</scope>
    <source>
        <strain evidence="1 2">BT662</strain>
    </source>
</reference>
<gene>
    <name evidence="1" type="ORF">I2H31_18705</name>
</gene>
<sequence length="74" mass="8404">MKYTLEIPDQEAEFVLEFLRRVTSVKLTPIRGKAAKQDTTEYLLSNPANARELMESIAQARRGEVVNHDLLSAE</sequence>
<protein>
    <recommendedName>
        <fullName evidence="3">Antitoxin</fullName>
    </recommendedName>
</protein>
<accession>A0ABS0I850</accession>
<evidence type="ECO:0008006" key="3">
    <source>
        <dbReference type="Google" id="ProtNLM"/>
    </source>
</evidence>
<proteinExistence type="predicted"/>
<dbReference type="RefSeq" id="WP_196294587.1">
    <property type="nucleotide sequence ID" value="NZ_JADQDM010000012.1"/>
</dbReference>
<name>A0ABS0I850_9BACT</name>
<organism evidence="1 2">
    <name type="scientific">Hymenobacter ruricola</name>
    <dbReference type="NCBI Taxonomy" id="2791023"/>
    <lineage>
        <taxon>Bacteria</taxon>
        <taxon>Pseudomonadati</taxon>
        <taxon>Bacteroidota</taxon>
        <taxon>Cytophagia</taxon>
        <taxon>Cytophagales</taxon>
        <taxon>Hymenobacteraceae</taxon>
        <taxon>Hymenobacter</taxon>
    </lineage>
</organism>
<dbReference type="Gene3D" id="6.10.250.330">
    <property type="match status" value="1"/>
</dbReference>
<keyword evidence="2" id="KW-1185">Reference proteome</keyword>
<evidence type="ECO:0000313" key="1">
    <source>
        <dbReference type="EMBL" id="MBF9223141.1"/>
    </source>
</evidence>